<keyword evidence="11" id="KW-1185">Reference proteome</keyword>
<sequence>MFLAWGPELLFFHNDTYSPILGPRRTHALGVPIADLWPDVWDQVRPIAESALAGEASRFDNLPLTMARYGDAEQTWWSFSYSPLRDESGTVVGLFCVTNETTRQVLASRRQAFNAALDDALRGLSDPVEIQAAACATFGEHLGVGCVGYAEAIDETGERTFIERDWTAPGFASAAGLHVLDEYGPVMSAQLRAGRTVRIDDTATDPTTGPDTGPAYAAIGTRSFLNTPLVKGGRLVALLYALNGTPRRWIDDEVRLIEEVAERTWAAVERARSEVALREERRTLETLNRVGTALAAELNLERVVQMVTDAGVELTGAQFGAFFYNVLDPEGESYMLYTLSGVDRSEFDKFPMPRNTSVFAPTFGGEGVLRSDDILTDHRYGKNAPHRGMPKGHLPVRSYLAVPVISRSGEVLGGLFFGHPETARFQLRHEHLMTAVAAQAAIAIDNAQLFKAAQHDLEERRVAEARLRDLNETLEQRIAKAMVERAVVEEALRQSQKLEAIGQLTGGVAHDFNNLLTVIKSSTDLLKRPDLPEARRLRYVTAISDTTDRAAKLTGQLLAFARRQALKPEVFDLGKSVAAIGDMLGTLTGSRIRVATQLPVEAVYVDADPSQFDTAIVNMAINARDAMDGEGVLAIVVEAVSGIPALRGHAAMQGDFVSVSITDTGSGIAATDIERIFEPFFTTKAVGHGTGLGLSQVFGFAKQSGGEVTVTSVIGQGTTFTLYLPRAGQDQRPMTSEPEPAALVAGHGTRVLVVEDNVEVGSFATQSLAELGYRTVWAANAEEALAELAKGAARFDVVFSDVMMPGMSGIELGQEIRKLYHDLPVVLTSGYSHVLAQNGTYGFELLHKPYSVEQLSRVLRKVATWQRRKRILAG</sequence>
<evidence type="ECO:0000256" key="2">
    <source>
        <dbReference type="ARBA" id="ARBA00012438"/>
    </source>
</evidence>
<dbReference type="InterPro" id="IPR036890">
    <property type="entry name" value="HATPase_C_sf"/>
</dbReference>
<dbReference type="Gene3D" id="3.40.50.2300">
    <property type="match status" value="1"/>
</dbReference>
<dbReference type="InterPro" id="IPR035965">
    <property type="entry name" value="PAS-like_dom_sf"/>
</dbReference>
<evidence type="ECO:0000313" key="11">
    <source>
        <dbReference type="Proteomes" id="UP001236369"/>
    </source>
</evidence>
<dbReference type="PRINTS" id="PR00344">
    <property type="entry name" value="BCTRLSENSOR"/>
</dbReference>
<evidence type="ECO:0000256" key="7">
    <source>
        <dbReference type="SAM" id="Coils"/>
    </source>
</evidence>
<gene>
    <name evidence="10" type="ORF">QO016_002860</name>
</gene>
<dbReference type="SUPFAM" id="SSF47384">
    <property type="entry name" value="Homodimeric domain of signal transducing histidine kinase"/>
    <property type="match status" value="1"/>
</dbReference>
<dbReference type="SMART" id="SM00388">
    <property type="entry name" value="HisKA"/>
    <property type="match status" value="1"/>
</dbReference>
<dbReference type="InterPro" id="IPR029016">
    <property type="entry name" value="GAF-like_dom_sf"/>
</dbReference>
<dbReference type="InterPro" id="IPR001789">
    <property type="entry name" value="Sig_transdc_resp-reg_receiver"/>
</dbReference>
<dbReference type="InterPro" id="IPR003661">
    <property type="entry name" value="HisK_dim/P_dom"/>
</dbReference>
<dbReference type="EC" id="2.7.13.3" evidence="2"/>
<dbReference type="Gene3D" id="3.30.450.20">
    <property type="entry name" value="PAS domain"/>
    <property type="match status" value="1"/>
</dbReference>
<dbReference type="Gene3D" id="3.30.565.10">
    <property type="entry name" value="Histidine kinase-like ATPase, C-terminal domain"/>
    <property type="match status" value="1"/>
</dbReference>
<dbReference type="Pfam" id="PF00072">
    <property type="entry name" value="Response_reg"/>
    <property type="match status" value="1"/>
</dbReference>
<comment type="catalytic activity">
    <reaction evidence="1">
        <text>ATP + protein L-histidine = ADP + protein N-phospho-L-histidine.</text>
        <dbReference type="EC" id="2.7.13.3"/>
    </reaction>
</comment>
<keyword evidence="3 6" id="KW-0597">Phosphoprotein</keyword>
<dbReference type="SUPFAM" id="SSF55874">
    <property type="entry name" value="ATPase domain of HSP90 chaperone/DNA topoisomerase II/histidine kinase"/>
    <property type="match status" value="1"/>
</dbReference>
<evidence type="ECO:0000313" key="10">
    <source>
        <dbReference type="EMBL" id="MDQ0443357.1"/>
    </source>
</evidence>
<dbReference type="InterPro" id="IPR036097">
    <property type="entry name" value="HisK_dim/P_sf"/>
</dbReference>
<organism evidence="10 11">
    <name type="scientific">Methylobacterium persicinum</name>
    <dbReference type="NCBI Taxonomy" id="374426"/>
    <lineage>
        <taxon>Bacteria</taxon>
        <taxon>Pseudomonadati</taxon>
        <taxon>Pseudomonadota</taxon>
        <taxon>Alphaproteobacteria</taxon>
        <taxon>Hyphomicrobiales</taxon>
        <taxon>Methylobacteriaceae</taxon>
        <taxon>Methylobacterium</taxon>
    </lineage>
</organism>
<protein>
    <recommendedName>
        <fullName evidence="2">histidine kinase</fullName>
        <ecNumber evidence="2">2.7.13.3</ecNumber>
    </recommendedName>
</protein>
<dbReference type="SUPFAM" id="SSF52172">
    <property type="entry name" value="CheY-like"/>
    <property type="match status" value="1"/>
</dbReference>
<dbReference type="SMART" id="SM00387">
    <property type="entry name" value="HATPase_c"/>
    <property type="match status" value="1"/>
</dbReference>
<evidence type="ECO:0000256" key="5">
    <source>
        <dbReference type="ARBA" id="ARBA00022777"/>
    </source>
</evidence>
<evidence type="ECO:0000259" key="9">
    <source>
        <dbReference type="PROSITE" id="PS50110"/>
    </source>
</evidence>
<feature type="domain" description="Response regulatory" evidence="9">
    <location>
        <begin position="750"/>
        <end position="863"/>
    </location>
</feature>
<feature type="coiled-coil region" evidence="7">
    <location>
        <begin position="460"/>
        <end position="491"/>
    </location>
</feature>
<evidence type="ECO:0000259" key="8">
    <source>
        <dbReference type="PROSITE" id="PS50109"/>
    </source>
</evidence>
<dbReference type="CDD" id="cd00082">
    <property type="entry name" value="HisKA"/>
    <property type="match status" value="1"/>
</dbReference>
<dbReference type="GO" id="GO:0016301">
    <property type="term" value="F:kinase activity"/>
    <property type="evidence" value="ECO:0007669"/>
    <property type="project" value="UniProtKB-KW"/>
</dbReference>
<evidence type="ECO:0000256" key="1">
    <source>
        <dbReference type="ARBA" id="ARBA00000085"/>
    </source>
</evidence>
<name>A0ABU0HM10_9HYPH</name>
<dbReference type="PANTHER" id="PTHR43065">
    <property type="entry name" value="SENSOR HISTIDINE KINASE"/>
    <property type="match status" value="1"/>
</dbReference>
<dbReference type="PANTHER" id="PTHR43065:SF49">
    <property type="entry name" value="HISTIDINE KINASE"/>
    <property type="match status" value="1"/>
</dbReference>
<dbReference type="Pfam" id="PF08448">
    <property type="entry name" value="PAS_4"/>
    <property type="match status" value="1"/>
</dbReference>
<dbReference type="SMART" id="SM00065">
    <property type="entry name" value="GAF"/>
    <property type="match status" value="2"/>
</dbReference>
<dbReference type="SMART" id="SM00448">
    <property type="entry name" value="REC"/>
    <property type="match status" value="1"/>
</dbReference>
<accession>A0ABU0HM10</accession>
<evidence type="ECO:0000256" key="4">
    <source>
        <dbReference type="ARBA" id="ARBA00022679"/>
    </source>
</evidence>
<evidence type="ECO:0000256" key="6">
    <source>
        <dbReference type="PROSITE-ProRule" id="PRU00169"/>
    </source>
</evidence>
<keyword evidence="4" id="KW-0808">Transferase</keyword>
<dbReference type="Pfam" id="PF00512">
    <property type="entry name" value="HisKA"/>
    <property type="match status" value="1"/>
</dbReference>
<dbReference type="Pfam" id="PF02518">
    <property type="entry name" value="HATPase_c"/>
    <property type="match status" value="1"/>
</dbReference>
<keyword evidence="5 10" id="KW-0418">Kinase</keyword>
<dbReference type="Gene3D" id="1.10.287.130">
    <property type="match status" value="1"/>
</dbReference>
<dbReference type="InterPro" id="IPR011006">
    <property type="entry name" value="CheY-like_superfamily"/>
</dbReference>
<evidence type="ECO:0000256" key="3">
    <source>
        <dbReference type="ARBA" id="ARBA00022553"/>
    </source>
</evidence>
<dbReference type="Pfam" id="PF13185">
    <property type="entry name" value="GAF_2"/>
    <property type="match status" value="1"/>
</dbReference>
<dbReference type="Pfam" id="PF01590">
    <property type="entry name" value="GAF"/>
    <property type="match status" value="1"/>
</dbReference>
<dbReference type="InterPro" id="IPR003594">
    <property type="entry name" value="HATPase_dom"/>
</dbReference>
<dbReference type="InterPro" id="IPR003018">
    <property type="entry name" value="GAF"/>
</dbReference>
<keyword evidence="7" id="KW-0175">Coiled coil</keyword>
<comment type="caution">
    <text evidence="10">The sequence shown here is derived from an EMBL/GenBank/DDBJ whole genome shotgun (WGS) entry which is preliminary data.</text>
</comment>
<dbReference type="InterPro" id="IPR013656">
    <property type="entry name" value="PAS_4"/>
</dbReference>
<feature type="modified residue" description="4-aspartylphosphate" evidence="6">
    <location>
        <position position="801"/>
    </location>
</feature>
<dbReference type="Gene3D" id="3.30.450.40">
    <property type="match status" value="2"/>
</dbReference>
<dbReference type="SUPFAM" id="SSF55781">
    <property type="entry name" value="GAF domain-like"/>
    <property type="match status" value="2"/>
</dbReference>
<proteinExistence type="predicted"/>
<feature type="domain" description="Histidine kinase" evidence="8">
    <location>
        <begin position="507"/>
        <end position="728"/>
    </location>
</feature>
<dbReference type="EMBL" id="JAUSVV010000006">
    <property type="protein sequence ID" value="MDQ0443357.1"/>
    <property type="molecule type" value="Genomic_DNA"/>
</dbReference>
<dbReference type="PROSITE" id="PS50109">
    <property type="entry name" value="HIS_KIN"/>
    <property type="match status" value="1"/>
</dbReference>
<reference evidence="10 11" key="1">
    <citation type="submission" date="2023-07" db="EMBL/GenBank/DDBJ databases">
        <title>Genomic Encyclopedia of Type Strains, Phase IV (KMG-IV): sequencing the most valuable type-strain genomes for metagenomic binning, comparative biology and taxonomic classification.</title>
        <authorList>
            <person name="Goeker M."/>
        </authorList>
    </citation>
    <scope>NUCLEOTIDE SEQUENCE [LARGE SCALE GENOMIC DNA]</scope>
    <source>
        <strain evidence="10 11">DSM 19562</strain>
    </source>
</reference>
<dbReference type="SUPFAM" id="SSF55785">
    <property type="entry name" value="PYP-like sensor domain (PAS domain)"/>
    <property type="match status" value="1"/>
</dbReference>
<dbReference type="Proteomes" id="UP001236369">
    <property type="component" value="Unassembled WGS sequence"/>
</dbReference>
<dbReference type="InterPro" id="IPR004358">
    <property type="entry name" value="Sig_transdc_His_kin-like_C"/>
</dbReference>
<dbReference type="RefSeq" id="WP_238248588.1">
    <property type="nucleotide sequence ID" value="NZ_BPQX01000020.1"/>
</dbReference>
<dbReference type="PROSITE" id="PS50110">
    <property type="entry name" value="RESPONSE_REGULATORY"/>
    <property type="match status" value="1"/>
</dbReference>
<dbReference type="InterPro" id="IPR005467">
    <property type="entry name" value="His_kinase_dom"/>
</dbReference>